<sequence>MGIEKKLKLWLKVVTAVMMMHDNAGSLSFTKLVNESILESLKDEDRMCFIAHDLTMTSKELGEIQKTSLSQIFHASLTRDPAKRYMNLKVLWGVLPTNDALGGATQVGSQIHFTEGIVESNNLIPKPVTMTPYCESFQISKSIFQLYEADYRVRQQTFNSILSRAQDSSSFESKLGLQVALCFDIGFGTEPNEKKRDQSKTRIYLPKARVFTGL</sequence>
<organism evidence="1 2">
    <name type="scientific">Cudoniella acicularis</name>
    <dbReference type="NCBI Taxonomy" id="354080"/>
    <lineage>
        <taxon>Eukaryota</taxon>
        <taxon>Fungi</taxon>
        <taxon>Dikarya</taxon>
        <taxon>Ascomycota</taxon>
        <taxon>Pezizomycotina</taxon>
        <taxon>Leotiomycetes</taxon>
        <taxon>Helotiales</taxon>
        <taxon>Tricladiaceae</taxon>
        <taxon>Cudoniella</taxon>
    </lineage>
</organism>
<dbReference type="EMBL" id="JAAMPI010000678">
    <property type="protein sequence ID" value="KAF4629428.1"/>
    <property type="molecule type" value="Genomic_DNA"/>
</dbReference>
<reference evidence="1 2" key="1">
    <citation type="submission" date="2020-03" db="EMBL/GenBank/DDBJ databases">
        <title>Draft Genome Sequence of Cudoniella acicularis.</title>
        <authorList>
            <person name="Buettner E."/>
            <person name="Kellner H."/>
        </authorList>
    </citation>
    <scope>NUCLEOTIDE SEQUENCE [LARGE SCALE GENOMIC DNA]</scope>
    <source>
        <strain evidence="1 2">DSM 108380</strain>
    </source>
</reference>
<protein>
    <submittedName>
        <fullName evidence="1">Uncharacterized protein</fullName>
    </submittedName>
</protein>
<name>A0A8H4W0B9_9HELO</name>
<dbReference type="AlphaFoldDB" id="A0A8H4W0B9"/>
<proteinExistence type="predicted"/>
<evidence type="ECO:0000313" key="2">
    <source>
        <dbReference type="Proteomes" id="UP000566819"/>
    </source>
</evidence>
<gene>
    <name evidence="1" type="ORF">G7Y89_g8724</name>
</gene>
<keyword evidence="2" id="KW-1185">Reference proteome</keyword>
<evidence type="ECO:0000313" key="1">
    <source>
        <dbReference type="EMBL" id="KAF4629428.1"/>
    </source>
</evidence>
<comment type="caution">
    <text evidence="1">The sequence shown here is derived from an EMBL/GenBank/DDBJ whole genome shotgun (WGS) entry which is preliminary data.</text>
</comment>
<dbReference type="Proteomes" id="UP000566819">
    <property type="component" value="Unassembled WGS sequence"/>
</dbReference>
<accession>A0A8H4W0B9</accession>